<proteinExistence type="predicted"/>
<reference evidence="3 4" key="1">
    <citation type="submission" date="2023-11" db="EMBL/GenBank/DDBJ databases">
        <title>Dfirmibasis_genome.</title>
        <authorList>
            <person name="Edelbroek B."/>
            <person name="Kjellin J."/>
            <person name="Jerlstrom-Hultqvist J."/>
            <person name="Soderbom F."/>
        </authorList>
    </citation>
    <scope>NUCLEOTIDE SEQUENCE [LARGE SCALE GENOMIC DNA]</scope>
    <source>
        <strain evidence="3 4">TNS-C-14</strain>
    </source>
</reference>
<dbReference type="SUPFAM" id="SSF82185">
    <property type="entry name" value="Histone H3 K4-specific methyltransferase SET7/9 N-terminal domain"/>
    <property type="match status" value="1"/>
</dbReference>
<dbReference type="PANTHER" id="PTHR47825:SF1">
    <property type="entry name" value="G DOMAIN-CONTAINING PROTEIN-RELATED"/>
    <property type="match status" value="1"/>
</dbReference>
<dbReference type="PANTHER" id="PTHR47825">
    <property type="entry name" value="AAA_23 DOMAIN-CONTAINING PROTEIN"/>
    <property type="match status" value="1"/>
</dbReference>
<evidence type="ECO:0000256" key="2">
    <source>
        <dbReference type="SAM" id="Coils"/>
    </source>
</evidence>
<dbReference type="Gene3D" id="3.40.50.300">
    <property type="entry name" value="P-loop containing nucleotide triphosphate hydrolases"/>
    <property type="match status" value="1"/>
</dbReference>
<dbReference type="Gene3D" id="2.20.110.10">
    <property type="entry name" value="Histone H3 K4-specific methyltransferase SET7/9 N-terminal domain"/>
    <property type="match status" value="1"/>
</dbReference>
<dbReference type="CDD" id="cd00882">
    <property type="entry name" value="Ras_like_GTPase"/>
    <property type="match status" value="1"/>
</dbReference>
<dbReference type="EMBL" id="JAVFKY010000001">
    <property type="protein sequence ID" value="KAK5584135.1"/>
    <property type="molecule type" value="Genomic_DNA"/>
</dbReference>
<organism evidence="3 4">
    <name type="scientific">Dictyostelium firmibasis</name>
    <dbReference type="NCBI Taxonomy" id="79012"/>
    <lineage>
        <taxon>Eukaryota</taxon>
        <taxon>Amoebozoa</taxon>
        <taxon>Evosea</taxon>
        <taxon>Eumycetozoa</taxon>
        <taxon>Dictyostelia</taxon>
        <taxon>Dictyosteliales</taxon>
        <taxon>Dictyosteliaceae</taxon>
        <taxon>Dictyostelium</taxon>
    </lineage>
</organism>
<gene>
    <name evidence="3" type="ORF">RB653_005742</name>
</gene>
<dbReference type="InterPro" id="IPR003409">
    <property type="entry name" value="MORN"/>
</dbReference>
<protein>
    <recommendedName>
        <fullName evidence="5">G domain-containing protein</fullName>
    </recommendedName>
</protein>
<keyword evidence="1" id="KW-0677">Repeat</keyword>
<keyword evidence="4" id="KW-1185">Reference proteome</keyword>
<evidence type="ECO:0000313" key="3">
    <source>
        <dbReference type="EMBL" id="KAK5584135.1"/>
    </source>
</evidence>
<evidence type="ECO:0008006" key="5">
    <source>
        <dbReference type="Google" id="ProtNLM"/>
    </source>
</evidence>
<sequence length="1074" mass="121028">MSLVLPIPAGVNTLLITENDLGRGFSIDENGGNAKKSEVFISNKEHKSTFPKSDSSNLTLIRDNESLKSALDVGGELSLSYGLISGKVMGNYIDTSTSGNERLTFLYTRRIVDKIVELDNSSEPSDDISKITSIDLLRSGYGLFYISKIEFGAIIDLKITLESSDKSTMNQLKGELSGSLSIGALSLSVKAHIDKTESSSSSKLKVTSSVLLGGCKPIDRTDIQSFDDAIRVINSFEVDKDRLMPVRMEISPIPPRATPLLSLDPISLGHYKNKLSSIGSFYWEFQQMIIQLGAFNQLILPMLGEEDTSIYVQSLYSKVAQQITSLKKTQDSLVKFIQSSMKNILDSEIPCTDSAISEIKVNAQQMIGSTFTETEKGRWIGPTVNKIPTYKGIYIYKNKSKYEGFCLEGKRHGQGKLTYRNGNVDQLKSIDGIWEDDEVSFPSTVIHEGGSETKISDSKSSILWRDRLKKKPVTNSVEVKNLSTPDEFILKYFVKVDLIDDELFQDFYEQAKRSLDDRERYYFVLLGMTGTGKTTMIEFFLNILTGQIHDPNPQRATDLEDKGIGQSKTKSVCRYEIEYQYNDTWMFGITIVDTPGFADSGGMNKDRQHIKSILSAVGKLERLDSVSYVVNGALTRKTLEPLRVLCNVFSILPNEAFECVSTIITFCDNANQANSVRKVLNEMLDGIKDKPAIFMDNPWSQHYKNIFKDTDENEEDTSETLLGVDNTEELQKKMEAKTKVVQNFFIERIRSKTSFKPEGMKFLNDLKDEILEKLKGLAITVNDLSTITRLLSDLTDKNIESLINKSKSISMDEWLKDRGFALIDGKPKAKIMGTNPWPGGVYSTVCFAPECLSPYCHLGCRVDYTSIRGDNIFKNCLAFSGTPSFSKFTGSLTYDKQNTKCKICPSKCSYKQHVHVRFQLEWIEDDKVLEVYYSIKNGALDAMKKSQEYENQAKELKKKYSEQLLEFSKLKIKFKDLAVLGDMRIILDSTKRTYQQHMEIAQQAKDTEKASNYKKILDELKSFISALDTSEQDESKFEEQFDKVKTRTNEKSKILNKMLDLGKGAIDAVVSTFN</sequence>
<dbReference type="AlphaFoldDB" id="A0AAN7Z4S5"/>
<dbReference type="SUPFAM" id="SSF52540">
    <property type="entry name" value="P-loop containing nucleoside triphosphate hydrolases"/>
    <property type="match status" value="1"/>
</dbReference>
<evidence type="ECO:0000313" key="4">
    <source>
        <dbReference type="Proteomes" id="UP001344447"/>
    </source>
</evidence>
<dbReference type="SMART" id="SM00698">
    <property type="entry name" value="MORN"/>
    <property type="match status" value="1"/>
</dbReference>
<keyword evidence="2" id="KW-0175">Coiled coil</keyword>
<evidence type="ECO:0000256" key="1">
    <source>
        <dbReference type="ARBA" id="ARBA00022737"/>
    </source>
</evidence>
<dbReference type="Proteomes" id="UP001344447">
    <property type="component" value="Unassembled WGS sequence"/>
</dbReference>
<comment type="caution">
    <text evidence="3">The sequence shown here is derived from an EMBL/GenBank/DDBJ whole genome shotgun (WGS) entry which is preliminary data.</text>
</comment>
<name>A0AAN7Z4S5_9MYCE</name>
<feature type="coiled-coil region" evidence="2">
    <location>
        <begin position="939"/>
        <end position="966"/>
    </location>
</feature>
<accession>A0AAN7Z4S5</accession>
<dbReference type="InterPro" id="IPR027417">
    <property type="entry name" value="P-loop_NTPase"/>
</dbReference>